<name>A0A328BKQ9_9BACT</name>
<evidence type="ECO:0000256" key="3">
    <source>
        <dbReference type="ARBA" id="ARBA00022801"/>
    </source>
</evidence>
<evidence type="ECO:0000256" key="1">
    <source>
        <dbReference type="ARBA" id="ARBA00009902"/>
    </source>
</evidence>
<evidence type="ECO:0000259" key="7">
    <source>
        <dbReference type="Pfam" id="PF08244"/>
    </source>
</evidence>
<dbReference type="InterPro" id="IPR023296">
    <property type="entry name" value="Glyco_hydro_beta-prop_sf"/>
</dbReference>
<dbReference type="CDD" id="cd08995">
    <property type="entry name" value="GH32_EcAec43-like"/>
    <property type="match status" value="1"/>
</dbReference>
<dbReference type="Pfam" id="PF00251">
    <property type="entry name" value="Glyco_hydro_32N"/>
    <property type="match status" value="1"/>
</dbReference>
<dbReference type="RefSeq" id="WP_111478432.1">
    <property type="nucleotide sequence ID" value="NZ_QHKM01000003.1"/>
</dbReference>
<organism evidence="8 9">
    <name type="scientific">Hymenobacter edaphi</name>
    <dbReference type="NCBI Taxonomy" id="2211146"/>
    <lineage>
        <taxon>Bacteria</taxon>
        <taxon>Pseudomonadati</taxon>
        <taxon>Bacteroidota</taxon>
        <taxon>Cytophagia</taxon>
        <taxon>Cytophagales</taxon>
        <taxon>Hymenobacteraceae</taxon>
        <taxon>Hymenobacter</taxon>
    </lineage>
</organism>
<reference evidence="9" key="1">
    <citation type="submission" date="2018-05" db="EMBL/GenBank/DDBJ databases">
        <authorList>
            <person name="Nie L."/>
        </authorList>
    </citation>
    <scope>NUCLEOTIDE SEQUENCE [LARGE SCALE GENOMIC DNA]</scope>
    <source>
        <strain evidence="9">NL</strain>
    </source>
</reference>
<gene>
    <name evidence="8" type="ORF">DLM85_12480</name>
</gene>
<dbReference type="GO" id="GO:0004564">
    <property type="term" value="F:beta-fructofuranosidase activity"/>
    <property type="evidence" value="ECO:0007669"/>
    <property type="project" value="UniProtKB-EC"/>
</dbReference>
<keyword evidence="4 5" id="KW-0326">Glycosidase</keyword>
<evidence type="ECO:0000256" key="2">
    <source>
        <dbReference type="ARBA" id="ARBA00012758"/>
    </source>
</evidence>
<dbReference type="GO" id="GO:0005975">
    <property type="term" value="P:carbohydrate metabolic process"/>
    <property type="evidence" value="ECO:0007669"/>
    <property type="project" value="InterPro"/>
</dbReference>
<accession>A0A328BKQ9</accession>
<dbReference type="InterPro" id="IPR001362">
    <property type="entry name" value="Glyco_hydro_32"/>
</dbReference>
<protein>
    <recommendedName>
        <fullName evidence="2">beta-fructofuranosidase</fullName>
        <ecNumber evidence="2">3.2.1.26</ecNumber>
    </recommendedName>
</protein>
<dbReference type="InterPro" id="IPR051214">
    <property type="entry name" value="GH32_Enzymes"/>
</dbReference>
<keyword evidence="3 5" id="KW-0378">Hydrolase</keyword>
<evidence type="ECO:0000256" key="4">
    <source>
        <dbReference type="ARBA" id="ARBA00023295"/>
    </source>
</evidence>
<dbReference type="EMBL" id="QHKM01000003">
    <property type="protein sequence ID" value="RAK67011.1"/>
    <property type="molecule type" value="Genomic_DNA"/>
</dbReference>
<dbReference type="Gene3D" id="2.60.120.560">
    <property type="entry name" value="Exo-inulinase, domain 1"/>
    <property type="match status" value="1"/>
</dbReference>
<dbReference type="InterPro" id="IPR013148">
    <property type="entry name" value="Glyco_hydro_32_N"/>
</dbReference>
<feature type="domain" description="Glycosyl hydrolase family 32 C-terminal" evidence="7">
    <location>
        <begin position="419"/>
        <end position="544"/>
    </location>
</feature>
<dbReference type="InterPro" id="IPR013320">
    <property type="entry name" value="ConA-like_dom_sf"/>
</dbReference>
<dbReference type="AlphaFoldDB" id="A0A328BKQ9"/>
<dbReference type="PANTHER" id="PTHR43101:SF1">
    <property type="entry name" value="BETA-FRUCTOSIDASE"/>
    <property type="match status" value="1"/>
</dbReference>
<dbReference type="OrthoDB" id="9759709at2"/>
<dbReference type="SUPFAM" id="SSF49899">
    <property type="entry name" value="Concanavalin A-like lectins/glucanases"/>
    <property type="match status" value="1"/>
</dbReference>
<dbReference type="Gene3D" id="2.115.10.20">
    <property type="entry name" value="Glycosyl hydrolase domain, family 43"/>
    <property type="match status" value="1"/>
</dbReference>
<evidence type="ECO:0000313" key="9">
    <source>
        <dbReference type="Proteomes" id="UP000248553"/>
    </source>
</evidence>
<evidence type="ECO:0000256" key="5">
    <source>
        <dbReference type="RuleBase" id="RU362110"/>
    </source>
</evidence>
<dbReference type="InterPro" id="IPR013189">
    <property type="entry name" value="Glyco_hydro_32_C"/>
</dbReference>
<dbReference type="SMART" id="SM00640">
    <property type="entry name" value="Glyco_32"/>
    <property type="match status" value="1"/>
</dbReference>
<evidence type="ECO:0000313" key="8">
    <source>
        <dbReference type="EMBL" id="RAK67011.1"/>
    </source>
</evidence>
<proteinExistence type="inferred from homology"/>
<dbReference type="Pfam" id="PF08244">
    <property type="entry name" value="Glyco_hydro_32C"/>
    <property type="match status" value="1"/>
</dbReference>
<feature type="domain" description="Glycosyl hydrolase family 32 N-terminal" evidence="6">
    <location>
        <begin position="79"/>
        <end position="338"/>
    </location>
</feature>
<sequence length="546" mass="59867">MNRLYSVLPLLGGVAAALCLGSCQKEAVLTTARPGTTSGSNALTCTPRPESPDYRFYPLGNGLAPVGDVMPYYDATAPTGKFKIFYLKDVWNDATNQRHPWYGLQTDDFAAFADLSGGQQLACSADGCKQDFALGTGHIVQKGSTYYAFYTGHNPNYPSGCVTRKEGIMLATAPALNQSFTKNTSFATIYAPAGQGFDDNDNFRDPFVYFDSATGTYHMIVAARKNVSGVWRGVVARYTSPNLLNWTYQGVLYDGGPDNFFMLETPELFRQGSTYYLLFSDINSKNLYYRKSTSLTGPWSAPSGPSRFEGQGLYAAKTVLDQYGDRYIFGWTNRLAGNTDTGAWLWGGNLVTHKLYQLPNQDLAVTIPHTLQTRAETSAVPLSKDSQWGNVTNVQAGTESYRLSSPADKDVANVLYAPIGPARYKLHCTVSYSSAAKDFGFLLGACDGYDDVYSLRFVPGQQRFSFDRTRRSQLSSTTVATNDVPFALSPGVEYDLTIVFENSVVVVYLNHVAALTSRIYRAPGTSWGIFVDNSTATFKNITVTQP</sequence>
<dbReference type="EC" id="3.2.1.26" evidence="2"/>
<keyword evidence="9" id="KW-1185">Reference proteome</keyword>
<comment type="similarity">
    <text evidence="1 5">Belongs to the glycosyl hydrolase 32 family.</text>
</comment>
<dbReference type="SUPFAM" id="SSF75005">
    <property type="entry name" value="Arabinanase/levansucrase/invertase"/>
    <property type="match status" value="1"/>
</dbReference>
<evidence type="ECO:0000259" key="6">
    <source>
        <dbReference type="Pfam" id="PF00251"/>
    </source>
</evidence>
<dbReference type="PANTHER" id="PTHR43101">
    <property type="entry name" value="BETA-FRUCTOSIDASE"/>
    <property type="match status" value="1"/>
</dbReference>
<dbReference type="Proteomes" id="UP000248553">
    <property type="component" value="Unassembled WGS sequence"/>
</dbReference>
<comment type="caution">
    <text evidence="8">The sequence shown here is derived from an EMBL/GenBank/DDBJ whole genome shotgun (WGS) entry which is preliminary data.</text>
</comment>